<accession>A0A2N5T655</accession>
<evidence type="ECO:0000313" key="2">
    <source>
        <dbReference type="EMBL" id="PLW20989.1"/>
    </source>
</evidence>
<gene>
    <name evidence="2" type="ORF">PCANC_11248</name>
</gene>
<dbReference type="AlphaFoldDB" id="A0A2N5T655"/>
<dbReference type="OrthoDB" id="1933107at2759"/>
<name>A0A2N5T655_9BASI</name>
<reference evidence="2 3" key="1">
    <citation type="submission" date="2017-11" db="EMBL/GenBank/DDBJ databases">
        <title>De novo assembly and phasing of dikaryotic genomes from two isolates of Puccinia coronata f. sp. avenae, the causal agent of oat crown rust.</title>
        <authorList>
            <person name="Miller M.E."/>
            <person name="Zhang Y."/>
            <person name="Omidvar V."/>
            <person name="Sperschneider J."/>
            <person name="Schwessinger B."/>
            <person name="Raley C."/>
            <person name="Palmer J.M."/>
            <person name="Garnica D."/>
            <person name="Upadhyaya N."/>
            <person name="Rathjen J."/>
            <person name="Taylor J.M."/>
            <person name="Park R.F."/>
            <person name="Dodds P.N."/>
            <person name="Hirsch C.D."/>
            <person name="Kianian S.F."/>
            <person name="Figueroa M."/>
        </authorList>
    </citation>
    <scope>NUCLEOTIDE SEQUENCE [LARGE SCALE GENOMIC DNA]</scope>
    <source>
        <strain evidence="2">12NC29</strain>
    </source>
</reference>
<sequence>MPDFNLENLPEFRVSPPIISDFTDLLEQADIRQIISSPGSQGFRAAGLHNPIGSVGPPIFPSNPAGACGPTRISIGATGHEDNELDMTDSKSEMPVGCTRGSQPSNKGIHRSAPCVCCPSAAWLAVSVESQTQPARGDQQLLYNHLTRNKFGIASTFRISI</sequence>
<keyword evidence="3" id="KW-1185">Reference proteome</keyword>
<feature type="region of interest" description="Disordered" evidence="1">
    <location>
        <begin position="86"/>
        <end position="105"/>
    </location>
</feature>
<comment type="caution">
    <text evidence="2">The sequence shown here is derived from an EMBL/GenBank/DDBJ whole genome shotgun (WGS) entry which is preliminary data.</text>
</comment>
<dbReference type="EMBL" id="PGCJ01000789">
    <property type="protein sequence ID" value="PLW20989.1"/>
    <property type="molecule type" value="Genomic_DNA"/>
</dbReference>
<organism evidence="2 3">
    <name type="scientific">Puccinia coronata f. sp. avenae</name>
    <dbReference type="NCBI Taxonomy" id="200324"/>
    <lineage>
        <taxon>Eukaryota</taxon>
        <taxon>Fungi</taxon>
        <taxon>Dikarya</taxon>
        <taxon>Basidiomycota</taxon>
        <taxon>Pucciniomycotina</taxon>
        <taxon>Pucciniomycetes</taxon>
        <taxon>Pucciniales</taxon>
        <taxon>Pucciniaceae</taxon>
        <taxon>Puccinia</taxon>
    </lineage>
</organism>
<evidence type="ECO:0000313" key="3">
    <source>
        <dbReference type="Proteomes" id="UP000235388"/>
    </source>
</evidence>
<dbReference type="Proteomes" id="UP000235388">
    <property type="component" value="Unassembled WGS sequence"/>
</dbReference>
<protein>
    <submittedName>
        <fullName evidence="2">Uncharacterized protein</fullName>
    </submittedName>
</protein>
<evidence type="ECO:0000256" key="1">
    <source>
        <dbReference type="SAM" id="MobiDB-lite"/>
    </source>
</evidence>
<proteinExistence type="predicted"/>